<accession>A0ABR0AEM2</accession>
<keyword evidence="2" id="KW-1185">Reference proteome</keyword>
<organism evidence="1 2">
    <name type="scientific">Daphnia magna</name>
    <dbReference type="NCBI Taxonomy" id="35525"/>
    <lineage>
        <taxon>Eukaryota</taxon>
        <taxon>Metazoa</taxon>
        <taxon>Ecdysozoa</taxon>
        <taxon>Arthropoda</taxon>
        <taxon>Crustacea</taxon>
        <taxon>Branchiopoda</taxon>
        <taxon>Diplostraca</taxon>
        <taxon>Cladocera</taxon>
        <taxon>Anomopoda</taxon>
        <taxon>Daphniidae</taxon>
        <taxon>Daphnia</taxon>
    </lineage>
</organism>
<comment type="caution">
    <text evidence="1">The sequence shown here is derived from an EMBL/GenBank/DDBJ whole genome shotgun (WGS) entry which is preliminary data.</text>
</comment>
<dbReference type="EMBL" id="JAOYFB010000037">
    <property type="protein sequence ID" value="KAK4023568.1"/>
    <property type="molecule type" value="Genomic_DNA"/>
</dbReference>
<reference evidence="1 2" key="1">
    <citation type="journal article" date="2023" name="Nucleic Acids Res.">
        <title>The hologenome of Daphnia magna reveals possible DNA methylation and microbiome-mediated evolution of the host genome.</title>
        <authorList>
            <person name="Chaturvedi A."/>
            <person name="Li X."/>
            <person name="Dhandapani V."/>
            <person name="Marshall H."/>
            <person name="Kissane S."/>
            <person name="Cuenca-Cambronero M."/>
            <person name="Asole G."/>
            <person name="Calvet F."/>
            <person name="Ruiz-Romero M."/>
            <person name="Marangio P."/>
            <person name="Guigo R."/>
            <person name="Rago D."/>
            <person name="Mirbahai L."/>
            <person name="Eastwood N."/>
            <person name="Colbourne J.K."/>
            <person name="Zhou J."/>
            <person name="Mallon E."/>
            <person name="Orsini L."/>
        </authorList>
    </citation>
    <scope>NUCLEOTIDE SEQUENCE [LARGE SCALE GENOMIC DNA]</scope>
    <source>
        <strain evidence="1">LRV0_1</strain>
    </source>
</reference>
<name>A0ABR0AEM2_9CRUS</name>
<proteinExistence type="predicted"/>
<gene>
    <name evidence="1" type="ORF">OUZ56_008970</name>
</gene>
<evidence type="ECO:0000313" key="2">
    <source>
        <dbReference type="Proteomes" id="UP001234178"/>
    </source>
</evidence>
<dbReference type="Proteomes" id="UP001234178">
    <property type="component" value="Unassembled WGS sequence"/>
</dbReference>
<protein>
    <submittedName>
        <fullName evidence="1">Uncharacterized protein</fullName>
    </submittedName>
</protein>
<sequence>MLLANNHGSNMIDLCRMLRCHCQCIGDVSSGIGTTSPMHFYTRQPSIRHSMILHPAAQSRLHLSTQFLPVTKLPGIAIQFQRGQGRIFSSD</sequence>
<evidence type="ECO:0000313" key="1">
    <source>
        <dbReference type="EMBL" id="KAK4023568.1"/>
    </source>
</evidence>